<dbReference type="InterPro" id="IPR050644">
    <property type="entry name" value="PG_Glycine_Bridge_Synth"/>
</dbReference>
<dbReference type="Pfam" id="PF02388">
    <property type="entry name" value="FemAB"/>
    <property type="match status" value="1"/>
</dbReference>
<dbReference type="Gene3D" id="3.40.630.30">
    <property type="match status" value="2"/>
</dbReference>
<dbReference type="Proteomes" id="UP000195447">
    <property type="component" value="Unassembled WGS sequence"/>
</dbReference>
<dbReference type="PANTHER" id="PTHR36174">
    <property type="entry name" value="LIPID II:GLYCINE GLYCYLTRANSFERASE"/>
    <property type="match status" value="1"/>
</dbReference>
<keyword evidence="6" id="KW-0012">Acyltransferase</keyword>
<evidence type="ECO:0000256" key="3">
    <source>
        <dbReference type="ARBA" id="ARBA00022679"/>
    </source>
</evidence>
<evidence type="ECO:0000256" key="5">
    <source>
        <dbReference type="ARBA" id="ARBA00022984"/>
    </source>
</evidence>
<gene>
    <name evidence="9" type="ORF">B5F14_03650</name>
</gene>
<keyword evidence="3" id="KW-0808">Transferase</keyword>
<evidence type="ECO:0000256" key="6">
    <source>
        <dbReference type="ARBA" id="ARBA00023315"/>
    </source>
</evidence>
<keyword evidence="7" id="KW-0961">Cell wall biogenesis/degradation</keyword>
<proteinExistence type="inferred from homology"/>
<dbReference type="EMBL" id="NFKM01000005">
    <property type="protein sequence ID" value="OUP61191.1"/>
    <property type="molecule type" value="Genomic_DNA"/>
</dbReference>
<evidence type="ECO:0000313" key="9">
    <source>
        <dbReference type="EMBL" id="OUP61191.1"/>
    </source>
</evidence>
<sequence>MIMILKNISEEEFSDFYENFEQKCFWQSVSMAHFESSHGWSIHYLGFYDEDMIRAATVLISKKAMGKYALFEALRGFLIDYDDLDLMNAFLNELKIYLHAHNCLYMKIDPYCEYQPHDKDGNAIEGYRRDDLIDLFEKHGFIHQGFRNGSDNNYEPRWMSILPLEGKDEEDILKKCDSKTRQNIVNTQKTGLKIDRLNKSELYRLHDMVSTTGKRRHFLNPDLSYYTDFMTSFHENMQAYCVYLDTKDYYERYRKNYEELIKEKEHIYKLIEETDSKKNRSKLKNCENKITAALKRIDEAKKLREEYGDKIDLAAAMYVITDREIVYLFSGSNDTFKHFKAAYALQWYMIKYGIEHHIKRYNFYGISGIFSPEDEEYGVYLFKKGFDADVIELIGNFEYIDRKRTYTVYEDLRKIKHLVRK</sequence>
<dbReference type="GO" id="GO:0008360">
    <property type="term" value="P:regulation of cell shape"/>
    <property type="evidence" value="ECO:0007669"/>
    <property type="project" value="UniProtKB-KW"/>
</dbReference>
<evidence type="ECO:0000256" key="8">
    <source>
        <dbReference type="SAM" id="Coils"/>
    </source>
</evidence>
<accession>A0A1Y4M1I4</accession>
<dbReference type="SUPFAM" id="SSF55729">
    <property type="entry name" value="Acyl-CoA N-acyltransferases (Nat)"/>
    <property type="match status" value="2"/>
</dbReference>
<dbReference type="PROSITE" id="PS51191">
    <property type="entry name" value="FEMABX"/>
    <property type="match status" value="1"/>
</dbReference>
<keyword evidence="8" id="KW-0175">Coiled coil</keyword>
<dbReference type="Gene3D" id="1.20.58.90">
    <property type="match status" value="1"/>
</dbReference>
<evidence type="ECO:0000256" key="2">
    <source>
        <dbReference type="ARBA" id="ARBA00022490"/>
    </source>
</evidence>
<keyword evidence="4" id="KW-0133">Cell shape</keyword>
<reference evidence="10" key="1">
    <citation type="submission" date="2017-04" db="EMBL/GenBank/DDBJ databases">
        <title>Function of individual gut microbiota members based on whole genome sequencing of pure cultures obtained from chicken caecum.</title>
        <authorList>
            <person name="Medvecky M."/>
            <person name="Cejkova D."/>
            <person name="Polansky O."/>
            <person name="Karasova D."/>
            <person name="Kubasova T."/>
            <person name="Cizek A."/>
            <person name="Rychlik I."/>
        </authorList>
    </citation>
    <scope>NUCLEOTIDE SEQUENCE [LARGE SCALE GENOMIC DNA]</scope>
    <source>
        <strain evidence="10">An178</strain>
    </source>
</reference>
<evidence type="ECO:0000256" key="4">
    <source>
        <dbReference type="ARBA" id="ARBA00022960"/>
    </source>
</evidence>
<dbReference type="GO" id="GO:0016755">
    <property type="term" value="F:aminoacyltransferase activity"/>
    <property type="evidence" value="ECO:0007669"/>
    <property type="project" value="InterPro"/>
</dbReference>
<dbReference type="AlphaFoldDB" id="A0A1Y4M1I4"/>
<evidence type="ECO:0000256" key="7">
    <source>
        <dbReference type="ARBA" id="ARBA00023316"/>
    </source>
</evidence>
<evidence type="ECO:0000256" key="1">
    <source>
        <dbReference type="ARBA" id="ARBA00009943"/>
    </source>
</evidence>
<name>A0A1Y4M1I4_9FIRM</name>
<keyword evidence="2" id="KW-0963">Cytoplasm</keyword>
<dbReference type="GO" id="GO:0071555">
    <property type="term" value="P:cell wall organization"/>
    <property type="evidence" value="ECO:0007669"/>
    <property type="project" value="UniProtKB-KW"/>
</dbReference>
<protein>
    <submittedName>
        <fullName evidence="9">Uncharacterized protein</fullName>
    </submittedName>
</protein>
<organism evidence="9 10">
    <name type="scientific">Faecalitalea cylindroides</name>
    <dbReference type="NCBI Taxonomy" id="39483"/>
    <lineage>
        <taxon>Bacteria</taxon>
        <taxon>Bacillati</taxon>
        <taxon>Bacillota</taxon>
        <taxon>Erysipelotrichia</taxon>
        <taxon>Erysipelotrichales</taxon>
        <taxon>Erysipelotrichaceae</taxon>
        <taxon>Faecalitalea</taxon>
    </lineage>
</organism>
<keyword evidence="5" id="KW-0573">Peptidoglycan synthesis</keyword>
<dbReference type="PANTHER" id="PTHR36174:SF2">
    <property type="entry name" value="AMINOACYLTRANSFERASE FEMA"/>
    <property type="match status" value="1"/>
</dbReference>
<feature type="coiled-coil region" evidence="8">
    <location>
        <begin position="250"/>
        <end position="303"/>
    </location>
</feature>
<dbReference type="GO" id="GO:0009252">
    <property type="term" value="P:peptidoglycan biosynthetic process"/>
    <property type="evidence" value="ECO:0007669"/>
    <property type="project" value="UniProtKB-KW"/>
</dbReference>
<comment type="similarity">
    <text evidence="1">Belongs to the FemABX family.</text>
</comment>
<dbReference type="InterPro" id="IPR016181">
    <property type="entry name" value="Acyl_CoA_acyltransferase"/>
</dbReference>
<evidence type="ECO:0000313" key="10">
    <source>
        <dbReference type="Proteomes" id="UP000195447"/>
    </source>
</evidence>
<dbReference type="InterPro" id="IPR003447">
    <property type="entry name" value="FEMABX"/>
</dbReference>
<keyword evidence="10" id="KW-1185">Reference proteome</keyword>
<comment type="caution">
    <text evidence="9">The sequence shown here is derived from an EMBL/GenBank/DDBJ whole genome shotgun (WGS) entry which is preliminary data.</text>
</comment>